<sequence>MEKQFFARPAVYVGEVHIKVKHMERAIHFYRSVLGFRVMKQDHHEVVLTADGRTPLLTLHEPQGVAEKENRTTGLYHFAILLPNRSDFAAFFAAYTAVWPATRSG</sequence>
<evidence type="ECO:0000313" key="3">
    <source>
        <dbReference type="Proteomes" id="UP001281447"/>
    </source>
</evidence>
<dbReference type="Proteomes" id="UP001281447">
    <property type="component" value="Unassembled WGS sequence"/>
</dbReference>
<dbReference type="InterPro" id="IPR029068">
    <property type="entry name" value="Glyas_Bleomycin-R_OHBP_Dase"/>
</dbReference>
<dbReference type="Pfam" id="PF00903">
    <property type="entry name" value="Glyoxalase"/>
    <property type="match status" value="1"/>
</dbReference>
<dbReference type="EMBL" id="JAWDIP010000003">
    <property type="protein sequence ID" value="MDY0395142.1"/>
    <property type="molecule type" value="Genomic_DNA"/>
</dbReference>
<dbReference type="PANTHER" id="PTHR43279:SF1">
    <property type="entry name" value="CATECHOL-2,3-DIOXYGENASE"/>
    <property type="match status" value="1"/>
</dbReference>
<organism evidence="2 3">
    <name type="scientific">Tigheibacillus halophilus</name>
    <dbReference type="NCBI Taxonomy" id="361280"/>
    <lineage>
        <taxon>Bacteria</taxon>
        <taxon>Bacillati</taxon>
        <taxon>Bacillota</taxon>
        <taxon>Bacilli</taxon>
        <taxon>Bacillales</taxon>
        <taxon>Bacillaceae</taxon>
        <taxon>Tigheibacillus</taxon>
    </lineage>
</organism>
<evidence type="ECO:0000313" key="2">
    <source>
        <dbReference type="EMBL" id="MDY0395142.1"/>
    </source>
</evidence>
<comment type="caution">
    <text evidence="2">The sequence shown here is derived from an EMBL/GenBank/DDBJ whole genome shotgun (WGS) entry which is preliminary data.</text>
</comment>
<proteinExistence type="predicted"/>
<name>A0ABU5C730_9BACI</name>
<dbReference type="InterPro" id="IPR037523">
    <property type="entry name" value="VOC_core"/>
</dbReference>
<reference evidence="2 3" key="1">
    <citation type="submission" date="2023-10" db="EMBL/GenBank/DDBJ databases">
        <title>Virgibacillus halophilus 5B73C genome.</title>
        <authorList>
            <person name="Miliotis G."/>
            <person name="Sengupta P."/>
            <person name="Hameed A."/>
            <person name="Chuvochina M."/>
            <person name="Mcdonagh F."/>
            <person name="Simpson A.C."/>
            <person name="Singh N.K."/>
            <person name="Rekha P.D."/>
            <person name="Raman K."/>
            <person name="Hugenholtz P."/>
            <person name="Venkateswaran K."/>
        </authorList>
    </citation>
    <scope>NUCLEOTIDE SEQUENCE [LARGE SCALE GENOMIC DNA]</scope>
    <source>
        <strain evidence="2 3">5B73C</strain>
    </source>
</reference>
<accession>A0ABU5C730</accession>
<evidence type="ECO:0000259" key="1">
    <source>
        <dbReference type="PROSITE" id="PS51819"/>
    </source>
</evidence>
<protein>
    <submittedName>
        <fullName evidence="2">VOC family protein</fullName>
    </submittedName>
</protein>
<dbReference type="InterPro" id="IPR004360">
    <property type="entry name" value="Glyas_Fos-R_dOase_dom"/>
</dbReference>
<keyword evidence="3" id="KW-1185">Reference proteome</keyword>
<dbReference type="SUPFAM" id="SSF54593">
    <property type="entry name" value="Glyoxalase/Bleomycin resistance protein/Dihydroxybiphenyl dioxygenase"/>
    <property type="match status" value="1"/>
</dbReference>
<dbReference type="PANTHER" id="PTHR43279">
    <property type="entry name" value="CATECHOL-2,3-DIOXYGENASE"/>
    <property type="match status" value="1"/>
</dbReference>
<dbReference type="PROSITE" id="PS51819">
    <property type="entry name" value="VOC"/>
    <property type="match status" value="1"/>
</dbReference>
<gene>
    <name evidence="2" type="ORF">RWE15_12830</name>
</gene>
<dbReference type="Gene3D" id="3.10.180.10">
    <property type="entry name" value="2,3-Dihydroxybiphenyl 1,2-Dioxygenase, domain 1"/>
    <property type="match status" value="1"/>
</dbReference>
<feature type="domain" description="VOC" evidence="1">
    <location>
        <begin position="12"/>
        <end position="105"/>
    </location>
</feature>